<keyword evidence="2" id="KW-1185">Reference proteome</keyword>
<reference evidence="1 2" key="1">
    <citation type="submission" date="2017-06" db="EMBL/GenBank/DDBJ databases">
        <title>Aedes aegypti genome working group (AGWG) sequencing and assembly.</title>
        <authorList>
            <consortium name="Aedes aegypti Genome Working Group (AGWG)"/>
            <person name="Matthews B.J."/>
        </authorList>
    </citation>
    <scope>NUCLEOTIDE SEQUENCE [LARGE SCALE GENOMIC DNA]</scope>
    <source>
        <strain evidence="1 2">LVP_AGWG</strain>
    </source>
</reference>
<dbReference type="InParanoid" id="A0A1S4F7C5"/>
<evidence type="ECO:0008006" key="3">
    <source>
        <dbReference type="Google" id="ProtNLM"/>
    </source>
</evidence>
<dbReference type="AlphaFoldDB" id="A0A1S4F7C5"/>
<dbReference type="VEuPathDB" id="VectorBase:AAEL004353"/>
<evidence type="ECO:0000313" key="1">
    <source>
        <dbReference type="EnsemblMetazoa" id="AAEL004353-PA"/>
    </source>
</evidence>
<dbReference type="Proteomes" id="UP000008820">
    <property type="component" value="Chromosome 3"/>
</dbReference>
<sequence>MFSWILVLALALLIPTGTNAFGWSWFFPRQTTTTTASSGTTSATSSNAVPSMYNISIGNRENTNASIDYGTMITNLQINLARFNGSAMLGDATENRLNEVIYTVLEGYRNRSEAMVDSRLAWIDEVLLDIVQYARQLRQDENNRWLKQFPEHVRTSVAQLNETIRSCLEREVVVEELIHAVENRSRSGCLEGRLQKLFELREVAKNNLTEFLASAGDLEDRLETCVNPDFDDALDNVYQEACISPILLEVEMESLKLGYTVSNLTGAMEPALGLAKAVLLECAADLAWYAFDVSMSLRQWINSCSGWE</sequence>
<evidence type="ECO:0000313" key="2">
    <source>
        <dbReference type="Proteomes" id="UP000008820"/>
    </source>
</evidence>
<accession>A0A1S4F7C5</accession>
<gene>
    <name evidence="1" type="primary">5564644</name>
</gene>
<dbReference type="OrthoDB" id="7759318at2759"/>
<name>A0A1S4F7C5_AEDAE</name>
<dbReference type="EnsemblMetazoa" id="AAEL004353-RA">
    <property type="protein sequence ID" value="AAEL004353-PA"/>
    <property type="gene ID" value="AAEL004353"/>
</dbReference>
<proteinExistence type="predicted"/>
<reference evidence="1" key="2">
    <citation type="submission" date="2020-05" db="UniProtKB">
        <authorList>
            <consortium name="EnsemblMetazoa"/>
        </authorList>
    </citation>
    <scope>IDENTIFICATION</scope>
    <source>
        <strain evidence="1">LVP_AGWG</strain>
    </source>
</reference>
<organism evidence="1 2">
    <name type="scientific">Aedes aegypti</name>
    <name type="common">Yellowfever mosquito</name>
    <name type="synonym">Culex aegypti</name>
    <dbReference type="NCBI Taxonomy" id="7159"/>
    <lineage>
        <taxon>Eukaryota</taxon>
        <taxon>Metazoa</taxon>
        <taxon>Ecdysozoa</taxon>
        <taxon>Arthropoda</taxon>
        <taxon>Hexapoda</taxon>
        <taxon>Insecta</taxon>
        <taxon>Pterygota</taxon>
        <taxon>Neoptera</taxon>
        <taxon>Endopterygota</taxon>
        <taxon>Diptera</taxon>
        <taxon>Nematocera</taxon>
        <taxon>Culicoidea</taxon>
        <taxon>Culicidae</taxon>
        <taxon>Culicinae</taxon>
        <taxon>Aedini</taxon>
        <taxon>Aedes</taxon>
        <taxon>Stegomyia</taxon>
    </lineage>
</organism>
<protein>
    <recommendedName>
        <fullName evidence="3">Salivary mucin</fullName>
    </recommendedName>
</protein>